<evidence type="ECO:0000259" key="2">
    <source>
        <dbReference type="Pfam" id="PF21140"/>
    </source>
</evidence>
<organism evidence="3 4">
    <name type="scientific">Aromia moschata</name>
    <dbReference type="NCBI Taxonomy" id="1265417"/>
    <lineage>
        <taxon>Eukaryota</taxon>
        <taxon>Metazoa</taxon>
        <taxon>Ecdysozoa</taxon>
        <taxon>Arthropoda</taxon>
        <taxon>Hexapoda</taxon>
        <taxon>Insecta</taxon>
        <taxon>Pterygota</taxon>
        <taxon>Neoptera</taxon>
        <taxon>Endopterygota</taxon>
        <taxon>Coleoptera</taxon>
        <taxon>Polyphaga</taxon>
        <taxon>Cucujiformia</taxon>
        <taxon>Chrysomeloidea</taxon>
        <taxon>Cerambycidae</taxon>
        <taxon>Cerambycinae</taxon>
        <taxon>Callichromatini</taxon>
        <taxon>Aromia</taxon>
    </lineage>
</organism>
<gene>
    <name evidence="3" type="ORF">NQ318_017076</name>
</gene>
<evidence type="ECO:0000313" key="3">
    <source>
        <dbReference type="EMBL" id="KAJ8939179.1"/>
    </source>
</evidence>
<feature type="compositionally biased region" description="Polar residues" evidence="1">
    <location>
        <begin position="7"/>
        <end position="34"/>
    </location>
</feature>
<dbReference type="InterPro" id="IPR049485">
    <property type="entry name" value="eIF4G1-like_eIF4E-bd"/>
</dbReference>
<sequence length="235" mass="26070">MFVAAKSKQNAQRAAQKQGTPQSNAQKPTQASIPQPQPAKANNKTHKKNEINQKGANKEGTDMDAFNDNMLEKEEVNANVTACTTNNDLINANSIPATNNATGAARDVNVNIEINHKRNESNDIPTIKSEPVKPLKPKIDITDIVKEKPKPIKPFTAIESHDEVDRTALSTDKLVQAKNEANVKTNAENGNESRLNYREGQWSPFNQDGEKVYYKDFLLALREFPASLRKPDNIP</sequence>
<name>A0AAV8XL40_9CUCU</name>
<comment type="caution">
    <text evidence="3">The sequence shown here is derived from an EMBL/GenBank/DDBJ whole genome shotgun (WGS) entry which is preliminary data.</text>
</comment>
<accession>A0AAV8XL40</accession>
<evidence type="ECO:0000256" key="1">
    <source>
        <dbReference type="SAM" id="MobiDB-lite"/>
    </source>
</evidence>
<feature type="compositionally biased region" description="Basic and acidic residues" evidence="1">
    <location>
        <begin position="48"/>
        <end position="61"/>
    </location>
</feature>
<reference evidence="3" key="1">
    <citation type="journal article" date="2023" name="Insect Mol. Biol.">
        <title>Genome sequencing provides insights into the evolution of gene families encoding plant cell wall-degrading enzymes in longhorned beetles.</title>
        <authorList>
            <person name="Shin N.R."/>
            <person name="Okamura Y."/>
            <person name="Kirsch R."/>
            <person name="Pauchet Y."/>
        </authorList>
    </citation>
    <scope>NUCLEOTIDE SEQUENCE</scope>
    <source>
        <strain evidence="3">AMC_N1</strain>
    </source>
</reference>
<evidence type="ECO:0000313" key="4">
    <source>
        <dbReference type="Proteomes" id="UP001162162"/>
    </source>
</evidence>
<proteinExistence type="predicted"/>
<dbReference type="Pfam" id="PF21140">
    <property type="entry name" value="eIF4G1-like_eIF4E-bd"/>
    <property type="match status" value="1"/>
</dbReference>
<keyword evidence="4" id="KW-1185">Reference proteome</keyword>
<feature type="region of interest" description="Disordered" evidence="1">
    <location>
        <begin position="1"/>
        <end position="70"/>
    </location>
</feature>
<dbReference type="Proteomes" id="UP001162162">
    <property type="component" value="Unassembled WGS sequence"/>
</dbReference>
<dbReference type="AlphaFoldDB" id="A0AAV8XL40"/>
<dbReference type="EMBL" id="JAPWTK010000504">
    <property type="protein sequence ID" value="KAJ8939179.1"/>
    <property type="molecule type" value="Genomic_DNA"/>
</dbReference>
<protein>
    <recommendedName>
        <fullName evidence="2">Translation initiation factor eIF4G-like eIF4E-binding domain-containing protein</fullName>
    </recommendedName>
</protein>
<feature type="domain" description="Translation initiation factor eIF4G-like eIF4E-binding" evidence="2">
    <location>
        <begin position="194"/>
        <end position="231"/>
    </location>
</feature>